<gene>
    <name evidence="1" type="ORF">Zmor_006331</name>
</gene>
<proteinExistence type="predicted"/>
<evidence type="ECO:0000313" key="1">
    <source>
        <dbReference type="EMBL" id="KAJ3661959.1"/>
    </source>
</evidence>
<sequence>MSGRNQKKKKEKIQIEIAGDTQKLNELTDNNVYLPGREDVKKHFSGQGKNKLSFSELTINKATICTTRKRHKNATTAEI</sequence>
<accession>A0AA38MN05</accession>
<dbReference type="Proteomes" id="UP001168821">
    <property type="component" value="Unassembled WGS sequence"/>
</dbReference>
<name>A0AA38MN05_9CUCU</name>
<organism evidence="1 2">
    <name type="scientific">Zophobas morio</name>
    <dbReference type="NCBI Taxonomy" id="2755281"/>
    <lineage>
        <taxon>Eukaryota</taxon>
        <taxon>Metazoa</taxon>
        <taxon>Ecdysozoa</taxon>
        <taxon>Arthropoda</taxon>
        <taxon>Hexapoda</taxon>
        <taxon>Insecta</taxon>
        <taxon>Pterygota</taxon>
        <taxon>Neoptera</taxon>
        <taxon>Endopterygota</taxon>
        <taxon>Coleoptera</taxon>
        <taxon>Polyphaga</taxon>
        <taxon>Cucujiformia</taxon>
        <taxon>Tenebrionidae</taxon>
        <taxon>Zophobas</taxon>
    </lineage>
</organism>
<reference evidence="1" key="1">
    <citation type="journal article" date="2023" name="G3 (Bethesda)">
        <title>Whole genome assemblies of Zophobas morio and Tenebrio molitor.</title>
        <authorList>
            <person name="Kaur S."/>
            <person name="Stinson S.A."/>
            <person name="diCenzo G.C."/>
        </authorList>
    </citation>
    <scope>NUCLEOTIDE SEQUENCE</scope>
    <source>
        <strain evidence="1">QUZm001</strain>
    </source>
</reference>
<keyword evidence="2" id="KW-1185">Reference proteome</keyword>
<evidence type="ECO:0000313" key="2">
    <source>
        <dbReference type="Proteomes" id="UP001168821"/>
    </source>
</evidence>
<protein>
    <submittedName>
        <fullName evidence="1">Uncharacterized protein</fullName>
    </submittedName>
</protein>
<comment type="caution">
    <text evidence="1">The sequence shown here is derived from an EMBL/GenBank/DDBJ whole genome shotgun (WGS) entry which is preliminary data.</text>
</comment>
<dbReference type="AlphaFoldDB" id="A0AA38MN05"/>
<dbReference type="EMBL" id="JALNTZ010000002">
    <property type="protein sequence ID" value="KAJ3661959.1"/>
    <property type="molecule type" value="Genomic_DNA"/>
</dbReference>